<sequence>MVMLMLFTQINPMLVTMGTQAFDANDWIFEPKYDGWRILIHKEGKRVEAFTRNGRNVTSKFPELRKAMDAIHAHTVILDGEGVCFRDDRTIFDDFAYRGRLSDPIKIEAARQTHPATFVIFDVLYASSDRRNELLLERKRILNEIVEPSQQFIPTMYVHEHGKRLSTLSVERDWEGIVAKRQDTTYITDIRTANWLKIKNFKMIDTVILGYRTVPTFALVVGLHFRTMRNKPVAVVEFGFTADERLAFLQTAEKIQTNYKDGTQYIEPVLCCKVKYLERTETHHLRTTSFKGFLFDKKPEDCWWLYR</sequence>
<proteinExistence type="predicted"/>
<dbReference type="Proteomes" id="UP001589818">
    <property type="component" value="Unassembled WGS sequence"/>
</dbReference>
<dbReference type="SUPFAM" id="SSF50249">
    <property type="entry name" value="Nucleic acid-binding proteins"/>
    <property type="match status" value="1"/>
</dbReference>
<dbReference type="InterPro" id="IPR016059">
    <property type="entry name" value="DNA_ligase_ATP-dep_CS"/>
</dbReference>
<dbReference type="EMBL" id="JBHLVF010000041">
    <property type="protein sequence ID" value="MFC0395558.1"/>
    <property type="molecule type" value="Genomic_DNA"/>
</dbReference>
<dbReference type="InterPro" id="IPR029710">
    <property type="entry name" value="LIG4"/>
</dbReference>
<dbReference type="Gene3D" id="3.30.1490.70">
    <property type="match status" value="1"/>
</dbReference>
<dbReference type="PANTHER" id="PTHR45997">
    <property type="entry name" value="DNA LIGASE 4"/>
    <property type="match status" value="1"/>
</dbReference>
<evidence type="ECO:0000259" key="2">
    <source>
        <dbReference type="PROSITE" id="PS50160"/>
    </source>
</evidence>
<gene>
    <name evidence="3" type="ORF">ACFFJ8_29835</name>
</gene>
<reference evidence="3 4" key="1">
    <citation type="submission" date="2024-09" db="EMBL/GenBank/DDBJ databases">
        <authorList>
            <person name="Sun Q."/>
            <person name="Mori K."/>
        </authorList>
    </citation>
    <scope>NUCLEOTIDE SEQUENCE [LARGE SCALE GENOMIC DNA]</scope>
    <source>
        <strain evidence="3 4">CCM 4839</strain>
    </source>
</reference>
<dbReference type="PANTHER" id="PTHR45997:SF1">
    <property type="entry name" value="DNA LIGASE 4"/>
    <property type="match status" value="1"/>
</dbReference>
<feature type="domain" description="ATP-dependent DNA ligase family profile" evidence="2">
    <location>
        <begin position="109"/>
        <end position="199"/>
    </location>
</feature>
<evidence type="ECO:0000313" key="4">
    <source>
        <dbReference type="Proteomes" id="UP001589818"/>
    </source>
</evidence>
<dbReference type="PROSITE" id="PS50160">
    <property type="entry name" value="DNA_LIGASE_A3"/>
    <property type="match status" value="1"/>
</dbReference>
<comment type="caution">
    <text evidence="3">The sequence shown here is derived from an EMBL/GenBank/DDBJ whole genome shotgun (WGS) entry which is preliminary data.</text>
</comment>
<dbReference type="Gene3D" id="3.30.470.30">
    <property type="entry name" value="DNA ligase/mRNA capping enzyme"/>
    <property type="match status" value="1"/>
</dbReference>
<dbReference type="PROSITE" id="PS00333">
    <property type="entry name" value="DNA_LIGASE_A2"/>
    <property type="match status" value="1"/>
</dbReference>
<dbReference type="PROSITE" id="PS00697">
    <property type="entry name" value="DNA_LIGASE_A1"/>
    <property type="match status" value="1"/>
</dbReference>
<keyword evidence="3" id="KW-0436">Ligase</keyword>
<keyword evidence="4" id="KW-1185">Reference proteome</keyword>
<evidence type="ECO:0000313" key="3">
    <source>
        <dbReference type="EMBL" id="MFC0395558.1"/>
    </source>
</evidence>
<dbReference type="InterPro" id="IPR012310">
    <property type="entry name" value="DNA_ligase_ATP-dep_cent"/>
</dbReference>
<dbReference type="GO" id="GO:0016874">
    <property type="term" value="F:ligase activity"/>
    <property type="evidence" value="ECO:0007669"/>
    <property type="project" value="UniProtKB-KW"/>
</dbReference>
<evidence type="ECO:0000256" key="1">
    <source>
        <dbReference type="ARBA" id="ARBA00034003"/>
    </source>
</evidence>
<accession>A0ABV6JI04</accession>
<dbReference type="CDD" id="cd07906">
    <property type="entry name" value="Adenylation_DNA_ligase_LigD_LigC"/>
    <property type="match status" value="1"/>
</dbReference>
<protein>
    <submittedName>
        <fullName evidence="3">RNA ligase family protein</fullName>
    </submittedName>
</protein>
<dbReference type="InterPro" id="IPR012340">
    <property type="entry name" value="NA-bd_OB-fold"/>
</dbReference>
<organism evidence="3 4">
    <name type="scientific">Paenibacillus mendelii</name>
    <dbReference type="NCBI Taxonomy" id="206163"/>
    <lineage>
        <taxon>Bacteria</taxon>
        <taxon>Bacillati</taxon>
        <taxon>Bacillota</taxon>
        <taxon>Bacilli</taxon>
        <taxon>Bacillales</taxon>
        <taxon>Paenibacillaceae</taxon>
        <taxon>Paenibacillus</taxon>
    </lineage>
</organism>
<dbReference type="Gene3D" id="2.40.50.140">
    <property type="entry name" value="Nucleic acid-binding proteins"/>
    <property type="match status" value="1"/>
</dbReference>
<comment type="catalytic activity">
    <reaction evidence="1">
        <text>ATP + (deoxyribonucleotide)n-3'-hydroxyl + 5'-phospho-(deoxyribonucleotide)m = (deoxyribonucleotide)n+m + AMP + diphosphate.</text>
        <dbReference type="EC" id="6.5.1.1"/>
    </reaction>
</comment>
<name>A0ABV6JI04_9BACL</name>
<dbReference type="SUPFAM" id="SSF56091">
    <property type="entry name" value="DNA ligase/mRNA capping enzyme, catalytic domain"/>
    <property type="match status" value="1"/>
</dbReference>
<dbReference type="RefSeq" id="WP_204816647.1">
    <property type="nucleotide sequence ID" value="NZ_JANHOF010000001.1"/>
</dbReference>
<dbReference type="Pfam" id="PF01068">
    <property type="entry name" value="DNA_ligase_A_M"/>
    <property type="match status" value="1"/>
</dbReference>